<dbReference type="InterPro" id="IPR001611">
    <property type="entry name" value="Leu-rich_rpt"/>
</dbReference>
<dbReference type="Gene3D" id="3.40.50.10140">
    <property type="entry name" value="Toll/interleukin-1 receptor homology (TIR) domain"/>
    <property type="match status" value="1"/>
</dbReference>
<evidence type="ECO:0000256" key="4">
    <source>
        <dbReference type="ARBA" id="ARBA00022614"/>
    </source>
</evidence>
<keyword evidence="13" id="KW-0325">Glycoprotein</keyword>
<dbReference type="AlphaFoldDB" id="A0AAV7CR07"/>
<dbReference type="GO" id="GO:0005768">
    <property type="term" value="C:endosome"/>
    <property type="evidence" value="ECO:0007669"/>
    <property type="project" value="UniProtKB-SubCell"/>
</dbReference>
<keyword evidence="19" id="KW-1185">Reference proteome</keyword>
<proteinExistence type="inferred from homology"/>
<keyword evidence="4" id="KW-0433">Leucine-rich repeat</keyword>
<dbReference type="SMART" id="SM00255">
    <property type="entry name" value="TIR"/>
    <property type="match status" value="1"/>
</dbReference>
<evidence type="ECO:0000256" key="7">
    <source>
        <dbReference type="ARBA" id="ARBA00022737"/>
    </source>
</evidence>
<keyword evidence="7" id="KW-0677">Repeat</keyword>
<dbReference type="SMART" id="SM00369">
    <property type="entry name" value="LRR_TYP"/>
    <property type="match status" value="15"/>
</dbReference>
<evidence type="ECO:0000313" key="19">
    <source>
        <dbReference type="Proteomes" id="UP000824782"/>
    </source>
</evidence>
<dbReference type="Gene3D" id="3.80.10.10">
    <property type="entry name" value="Ribonuclease Inhibitor"/>
    <property type="match status" value="1"/>
</dbReference>
<evidence type="ECO:0000256" key="12">
    <source>
        <dbReference type="ARBA" id="ARBA00023170"/>
    </source>
</evidence>
<dbReference type="GO" id="GO:0005886">
    <property type="term" value="C:plasma membrane"/>
    <property type="evidence" value="ECO:0007669"/>
    <property type="project" value="TreeGrafter"/>
</dbReference>
<protein>
    <recommendedName>
        <fullName evidence="17">TIR domain-containing protein</fullName>
    </recommendedName>
</protein>
<dbReference type="GO" id="GO:0007249">
    <property type="term" value="P:canonical NF-kappaB signal transduction"/>
    <property type="evidence" value="ECO:0007669"/>
    <property type="project" value="TreeGrafter"/>
</dbReference>
<dbReference type="InterPro" id="IPR032675">
    <property type="entry name" value="LRR_dom_sf"/>
</dbReference>
<evidence type="ECO:0000256" key="2">
    <source>
        <dbReference type="ARBA" id="ARBA00009634"/>
    </source>
</evidence>
<keyword evidence="9" id="KW-0391">Immunity</keyword>
<sequence>MLSHLWSPYLLPVMLCCYFGMSSALSTNKTIPCSITEQNHTIVFDCIARSLKAVPSPIEYKSYSVELLVRENLIGTLDKSSFQEWKNLTKIDLSNNHYSKVKLDNPDPCKRGLEISNGTFFNLTKLEQLIIDVNYLCEIPPGLPDSIKILSLQHNNISSINRNSFSSIKHVRKLILGRNCFYGNKCTGVLNITNGTFSELKELNVLSLSFNNITSVPHYLPSSLTELFLSNNRIRVINQDDFKNLVNLETLFLSGNCPRCYNAAYPCEPCPGSSSIQIHKLAFQNLVNLSVLHLGSTSLRVIPKTWFQNTTRLKVLNLELNYLVTEIATGEFLSYLPSLEILDLSFNYNFRSYPKDINISENFSKLVSLTELHIKGYVFKDITAENLAPLTKLRKLTILDLAVNFVRNINFKIFKDYFPSLSILFLSENRISPFSEISNKSMILQTSYSSHSKPVQSEFSPILRYGTQINPAIITPLNQLVKPECSKYGKTLDLSLNSIFFIDPEEFSSFADIACLNLSSNGIGQALNGSEFIYFPNLAYLDLSYNKLDFASFNAFQELNKLEVLDVSYNKHYFIVEGVTHHLNFTENLHKLNILNLSWNEISTLTECEIKSKSLKELRFAGNRLNVLWKKGDSRCLSIFKQMTNLSLLDISYNKISTIPDEAFLNLPTNLSELHLSHNGLEFFAWKNLKYFTNLMVLDLSNNKLTMIMAHLSNYTKSLQTLIISYNLIQTLAEGFLFKAMSLTHLDLSLNSIQSINKSIFLSGTDNYLKVLKLKGNPFDCTCEITDLVLWILKNNVTIPRLATDVTCATPANWKKRGIVYFDLHTCNVDLTAMLLFLMTSLVIVPLTALPIMKHLFYWDVWYIYHWCRARLQNYKACSSESFYDAFITYDETDPAVTDWVYNELCDQIEDKGNKSILLCLEERDWEPGKAVVDNIAQSINQSKKTLFVLTKKYIRSGKFRTAFYLAMQKLMDENMDVIVIVLLQPILQNSQYLRLRKKICKSSILEWPKNPKAKPLFWQKMKNVLTTENYTRYNNMYTDSIPM</sequence>
<dbReference type="GO" id="GO:0006954">
    <property type="term" value="P:inflammatory response"/>
    <property type="evidence" value="ECO:0007669"/>
    <property type="project" value="UniProtKB-KW"/>
</dbReference>
<keyword evidence="5" id="KW-0812">Transmembrane</keyword>
<dbReference type="Pfam" id="PF13855">
    <property type="entry name" value="LRR_8"/>
    <property type="match status" value="4"/>
</dbReference>
<evidence type="ECO:0000256" key="15">
    <source>
        <dbReference type="ARBA" id="ARBA00046288"/>
    </source>
</evidence>
<keyword evidence="8" id="KW-0967">Endosome</keyword>
<reference evidence="18" key="1">
    <citation type="thesis" date="2020" institute="ProQuest LLC" country="789 East Eisenhower Parkway, Ann Arbor, MI, USA">
        <title>Comparative Genomics and Chromosome Evolution.</title>
        <authorList>
            <person name="Mudd A.B."/>
        </authorList>
    </citation>
    <scope>NUCLEOTIDE SEQUENCE</scope>
    <source>
        <strain evidence="18">237g6f4</strain>
        <tissue evidence="18">Blood</tissue>
    </source>
</reference>
<feature type="chain" id="PRO_5043978299" description="TIR domain-containing protein" evidence="16">
    <location>
        <begin position="25"/>
        <end position="1044"/>
    </location>
</feature>
<evidence type="ECO:0000256" key="10">
    <source>
        <dbReference type="ARBA" id="ARBA00022989"/>
    </source>
</evidence>
<evidence type="ECO:0000256" key="8">
    <source>
        <dbReference type="ARBA" id="ARBA00022753"/>
    </source>
</evidence>
<keyword evidence="6 16" id="KW-0732">Signal</keyword>
<name>A0AAV7CR07_ENGPU</name>
<comment type="caution">
    <text evidence="18">The sequence shown here is derived from an EMBL/GenBank/DDBJ whole genome shotgun (WGS) entry which is preliminary data.</text>
</comment>
<comment type="similarity">
    <text evidence="2">Belongs to the Toll-like receptor family.</text>
</comment>
<keyword evidence="11" id="KW-0472">Membrane</keyword>
<dbReference type="InterPro" id="IPR035897">
    <property type="entry name" value="Toll_tir_struct_dom_sf"/>
</dbReference>
<dbReference type="GO" id="GO:0051607">
    <property type="term" value="P:defense response to virus"/>
    <property type="evidence" value="ECO:0007669"/>
    <property type="project" value="TreeGrafter"/>
</dbReference>
<keyword evidence="12" id="KW-0675">Receptor</keyword>
<dbReference type="Pfam" id="PF01582">
    <property type="entry name" value="TIR"/>
    <property type="match status" value="1"/>
</dbReference>
<evidence type="ECO:0000256" key="5">
    <source>
        <dbReference type="ARBA" id="ARBA00022692"/>
    </source>
</evidence>
<dbReference type="PRINTS" id="PR01537">
    <property type="entry name" value="INTRLKN1R1F"/>
</dbReference>
<dbReference type="InterPro" id="IPR000483">
    <property type="entry name" value="Cys-rich_flank_reg_C"/>
</dbReference>
<evidence type="ECO:0000256" key="16">
    <source>
        <dbReference type="SAM" id="SignalP"/>
    </source>
</evidence>
<dbReference type="EMBL" id="WNYA01000002">
    <property type="protein sequence ID" value="KAG8587130.1"/>
    <property type="molecule type" value="Genomic_DNA"/>
</dbReference>
<feature type="domain" description="TIR" evidence="17">
    <location>
        <begin position="882"/>
        <end position="1026"/>
    </location>
</feature>
<evidence type="ECO:0000256" key="9">
    <source>
        <dbReference type="ARBA" id="ARBA00022859"/>
    </source>
</evidence>
<evidence type="ECO:0000259" key="17">
    <source>
        <dbReference type="PROSITE" id="PS50104"/>
    </source>
</evidence>
<dbReference type="SUPFAM" id="SSF52200">
    <property type="entry name" value="Toll/Interleukin receptor TIR domain"/>
    <property type="match status" value="1"/>
</dbReference>
<dbReference type="SUPFAM" id="SSF52058">
    <property type="entry name" value="L domain-like"/>
    <property type="match status" value="1"/>
</dbReference>
<dbReference type="Proteomes" id="UP000824782">
    <property type="component" value="Unassembled WGS sequence"/>
</dbReference>
<evidence type="ECO:0000313" key="18">
    <source>
        <dbReference type="EMBL" id="KAG8587130.1"/>
    </source>
</evidence>
<evidence type="ECO:0000256" key="11">
    <source>
        <dbReference type="ARBA" id="ARBA00023136"/>
    </source>
</evidence>
<keyword evidence="10" id="KW-1133">Transmembrane helix</keyword>
<dbReference type="FunFam" id="3.80.10.10:FF:000037">
    <property type="entry name" value="Toll-like receptor 7"/>
    <property type="match status" value="1"/>
</dbReference>
<dbReference type="GO" id="GO:1902533">
    <property type="term" value="P:positive regulation of intracellular signal transduction"/>
    <property type="evidence" value="ECO:0007669"/>
    <property type="project" value="UniProtKB-ARBA"/>
</dbReference>
<dbReference type="GO" id="GO:0045087">
    <property type="term" value="P:innate immune response"/>
    <property type="evidence" value="ECO:0007669"/>
    <property type="project" value="UniProtKB-KW"/>
</dbReference>
<dbReference type="SMART" id="SM00082">
    <property type="entry name" value="LRRCT"/>
    <property type="match status" value="1"/>
</dbReference>
<feature type="signal peptide" evidence="16">
    <location>
        <begin position="1"/>
        <end position="24"/>
    </location>
</feature>
<evidence type="ECO:0000256" key="3">
    <source>
        <dbReference type="ARBA" id="ARBA00022588"/>
    </source>
</evidence>
<evidence type="ECO:0000256" key="6">
    <source>
        <dbReference type="ARBA" id="ARBA00022729"/>
    </source>
</evidence>
<evidence type="ECO:0000256" key="1">
    <source>
        <dbReference type="ARBA" id="ARBA00004177"/>
    </source>
</evidence>
<dbReference type="FunFam" id="3.40.50.10140:FF:000003">
    <property type="entry name" value="Toll-like receptor 7"/>
    <property type="match status" value="1"/>
</dbReference>
<comment type="subcellular location">
    <subcellularLocation>
        <location evidence="15">Endomembrane system</location>
        <topology evidence="15">Single-pass type I membrane protein</topology>
    </subcellularLocation>
    <subcellularLocation>
        <location evidence="1">Endosome</location>
    </subcellularLocation>
</comment>
<accession>A0AAV7CR07</accession>
<organism evidence="18 19">
    <name type="scientific">Engystomops pustulosus</name>
    <name type="common">Tungara frog</name>
    <name type="synonym">Physalaemus pustulosus</name>
    <dbReference type="NCBI Taxonomy" id="76066"/>
    <lineage>
        <taxon>Eukaryota</taxon>
        <taxon>Metazoa</taxon>
        <taxon>Chordata</taxon>
        <taxon>Craniata</taxon>
        <taxon>Vertebrata</taxon>
        <taxon>Euteleostomi</taxon>
        <taxon>Amphibia</taxon>
        <taxon>Batrachia</taxon>
        <taxon>Anura</taxon>
        <taxon>Neobatrachia</taxon>
        <taxon>Hyloidea</taxon>
        <taxon>Leptodactylidae</taxon>
        <taxon>Leiuperinae</taxon>
        <taxon>Engystomops</taxon>
    </lineage>
</organism>
<evidence type="ECO:0000256" key="14">
    <source>
        <dbReference type="ARBA" id="ARBA00023198"/>
    </source>
</evidence>
<dbReference type="SMART" id="SM00365">
    <property type="entry name" value="LRR_SD22"/>
    <property type="match status" value="7"/>
</dbReference>
<dbReference type="PANTHER" id="PTHR47410">
    <property type="entry name" value="TOLL-LIKE RECEPTOR 7-RELATED"/>
    <property type="match status" value="1"/>
</dbReference>
<keyword evidence="14" id="KW-0395">Inflammatory response</keyword>
<dbReference type="SUPFAM" id="SSF52047">
    <property type="entry name" value="RNI-like"/>
    <property type="match status" value="1"/>
</dbReference>
<gene>
    <name evidence="18" type="ORF">GDO81_005580</name>
</gene>
<dbReference type="GO" id="GO:0038187">
    <property type="term" value="F:pattern recognition receptor activity"/>
    <property type="evidence" value="ECO:0007669"/>
    <property type="project" value="TreeGrafter"/>
</dbReference>
<dbReference type="InterPro" id="IPR003591">
    <property type="entry name" value="Leu-rich_rpt_typical-subtyp"/>
</dbReference>
<keyword evidence="3" id="KW-0399">Innate immunity</keyword>
<dbReference type="GO" id="GO:0032755">
    <property type="term" value="P:positive regulation of interleukin-6 production"/>
    <property type="evidence" value="ECO:0007669"/>
    <property type="project" value="TreeGrafter"/>
</dbReference>
<evidence type="ECO:0000256" key="13">
    <source>
        <dbReference type="ARBA" id="ARBA00023180"/>
    </source>
</evidence>
<dbReference type="InterPro" id="IPR000157">
    <property type="entry name" value="TIR_dom"/>
</dbReference>
<dbReference type="GO" id="GO:0002224">
    <property type="term" value="P:toll-like receptor signaling pathway"/>
    <property type="evidence" value="ECO:0007669"/>
    <property type="project" value="TreeGrafter"/>
</dbReference>
<dbReference type="PROSITE" id="PS50104">
    <property type="entry name" value="TIR"/>
    <property type="match status" value="1"/>
</dbReference>
<dbReference type="PROSITE" id="PS51450">
    <property type="entry name" value="LRR"/>
    <property type="match status" value="5"/>
</dbReference>
<dbReference type="PANTHER" id="PTHR47410:SF1">
    <property type="entry name" value="TOLL-LIKE RECEPTOR 8"/>
    <property type="match status" value="1"/>
</dbReference>